<feature type="chain" id="PRO_5022725864" description="Calcineurin-like phosphoesterase" evidence="1">
    <location>
        <begin position="26"/>
        <end position="1132"/>
    </location>
</feature>
<evidence type="ECO:0008006" key="6">
    <source>
        <dbReference type="Google" id="ProtNLM"/>
    </source>
</evidence>
<feature type="domain" description="Calcineurin-like phosphoesterase" evidence="2">
    <location>
        <begin position="800"/>
        <end position="959"/>
    </location>
</feature>
<dbReference type="GO" id="GO:0016787">
    <property type="term" value="F:hydrolase activity"/>
    <property type="evidence" value="ECO:0007669"/>
    <property type="project" value="InterPro"/>
</dbReference>
<dbReference type="SUPFAM" id="SSF56300">
    <property type="entry name" value="Metallo-dependent phosphatases"/>
    <property type="match status" value="1"/>
</dbReference>
<accession>A0A5B2XEE8</accession>
<keyword evidence="5" id="KW-1185">Reference proteome</keyword>
<dbReference type="Gene3D" id="2.60.40.1080">
    <property type="match status" value="2"/>
</dbReference>
<proteinExistence type="predicted"/>
<evidence type="ECO:0000313" key="5">
    <source>
        <dbReference type="Proteomes" id="UP000323454"/>
    </source>
</evidence>
<gene>
    <name evidence="4" type="ORF">F0L68_17980</name>
</gene>
<reference evidence="4 5" key="2">
    <citation type="submission" date="2019-09" db="EMBL/GenBank/DDBJ databases">
        <authorList>
            <person name="Jin C."/>
        </authorList>
    </citation>
    <scope>NUCLEOTIDE SEQUENCE [LARGE SCALE GENOMIC DNA]</scope>
    <source>
        <strain evidence="4 5">AN110305</strain>
    </source>
</reference>
<feature type="signal peptide" evidence="1">
    <location>
        <begin position="1"/>
        <end position="25"/>
    </location>
</feature>
<dbReference type="InterPro" id="IPR029052">
    <property type="entry name" value="Metallo-depent_PP-like"/>
</dbReference>
<dbReference type="Gene3D" id="3.60.21.10">
    <property type="match status" value="1"/>
</dbReference>
<sequence length="1132" mass="116038">MGRRILAVGVALLVSAGLFAGVAQAAPPGSAPASARDWLPATPVNWPVVVDQSRTEDRTVTRGAKTYAETYDTVGGRQHTHVLDLDLSDRNLRLGVVEAGDVLSNPADETVSSMADRTHAVAGVNGDYFEIHASGRPLGGVITGGQLRKSPRPDYNAQLGVRADGSMVIGAQTYTGTITVGGASHELRSVNVVNDLADGAVTRVTPDLGDAGALPATAVLALGHRVGDTLVVDEVRTGLDALPALPAGQEGLLGSGDGGAWLTGHLAPGASVSLAERVAPDGALRELISGATMLVRDGKPYDDPTGTPPGGINPETAVGISEDGRHAVFAVLDGRAGQATATGVSPHEVAGYLIAHGAHSAILLDGGGSTELVARRPGDAAVSVQNSPSDGTERPVANGIFVYSTAQSAGPASSVVVNDGRPVTTVAGGTIPVPVRATDRLANPATGGTDVRVLPPDLGSWADGRLTLNHAGHGMLVARNGFAFGAQPLTVVDRLDSLTVDPAAPDVNNGGNVQLTLRGTGSWWHTPVEIPPDAASWTVDQPALGGVDATGKFVAADTGSGLVTVTATVGGASATATVAVGKQAKLADDLSDVATWRLRNTTGVPAALSLDTGALPPGVQAPGSLRLDYTMPAGAGVKQLVLSSTKPIELPRADNGQNPTGIGLWVRGDRSGIQLAESYLQVDGAAVTMYPTKVTWQDWRFVVADLPPGLKYPLRLSFLDFLSISPSRTTTGTLNVSALQALYSPRPIVAPTYVPIPANPPWLHYSQDAAAFRPGGATLLVGDDAHLLAGDPESAGSHVLDAVGRRIATLAPQAKPVVTQALGDMSDNGDAANLDFAKGKLAALGVPFHDAVGNHEIGQGATPENQNFRATFGDTQYAYTQGAARVVVTDSAHGSLLSSDPFQSPARPQYPWLVDELTNSTSPTVLLVTHMPAYDPHPLADSQFSDRWEARMYVRLAQRFQQTHPGRHVAMLYGHARGFAEQVLNPDGTPGLPGDGVPQLTFADLGMPAYAPADQGGFYHFGLVNVARGGDVSFSVEPVLSSIAVAAPGGPLTPGQSVALAATGTAVGGDNLPALTLPVATPASHVWTSSDPGVLSVDAVTGKATTHRTGSATVRVASGGVTGSVTLTVTGR</sequence>
<dbReference type="AlphaFoldDB" id="A0A5B2XEE8"/>
<reference evidence="4 5" key="1">
    <citation type="submission" date="2019-09" db="EMBL/GenBank/DDBJ databases">
        <title>Goodfellowia gen. nov., a new genus of the Pseudonocardineae related to Actinoalloteichus, containing Goodfellowia coeruleoviolacea gen. nov., comb. nov. gen. nov., comb. nov.</title>
        <authorList>
            <person name="Labeda D."/>
        </authorList>
    </citation>
    <scope>NUCLEOTIDE SEQUENCE [LARGE SCALE GENOMIC DNA]</scope>
    <source>
        <strain evidence="4 5">AN110305</strain>
    </source>
</reference>
<evidence type="ECO:0000259" key="2">
    <source>
        <dbReference type="Pfam" id="PF00149"/>
    </source>
</evidence>
<dbReference type="InterPro" id="IPR004843">
    <property type="entry name" value="Calcineurin-like_PHP"/>
</dbReference>
<dbReference type="Pfam" id="PF09992">
    <property type="entry name" value="NAGPA"/>
    <property type="match status" value="1"/>
</dbReference>
<dbReference type="RefSeq" id="WP_149850735.1">
    <property type="nucleotide sequence ID" value="NZ_VUOB01000029.1"/>
</dbReference>
<dbReference type="SUPFAM" id="SSF49373">
    <property type="entry name" value="Invasin/intimin cell-adhesion fragments"/>
    <property type="match status" value="1"/>
</dbReference>
<dbReference type="PANTHER" id="PTHR40446:SF2">
    <property type="entry name" value="N-ACETYLGLUCOSAMINE-1-PHOSPHODIESTER ALPHA-N-ACETYLGLUCOSAMINIDASE"/>
    <property type="match status" value="1"/>
</dbReference>
<dbReference type="InterPro" id="IPR018711">
    <property type="entry name" value="NAGPA"/>
</dbReference>
<evidence type="ECO:0000256" key="1">
    <source>
        <dbReference type="SAM" id="SignalP"/>
    </source>
</evidence>
<protein>
    <recommendedName>
        <fullName evidence="6">Calcineurin-like phosphoesterase</fullName>
    </recommendedName>
</protein>
<evidence type="ECO:0000313" key="4">
    <source>
        <dbReference type="EMBL" id="KAA2261331.1"/>
    </source>
</evidence>
<keyword evidence="1" id="KW-0732">Signal</keyword>
<dbReference type="Pfam" id="PF00149">
    <property type="entry name" value="Metallophos"/>
    <property type="match status" value="1"/>
</dbReference>
<dbReference type="PANTHER" id="PTHR40446">
    <property type="entry name" value="N-ACETYLGLUCOSAMINE-1-PHOSPHODIESTER ALPHA-N-ACETYLGLUCOSAMINIDASE"/>
    <property type="match status" value="1"/>
</dbReference>
<evidence type="ECO:0000259" key="3">
    <source>
        <dbReference type="Pfam" id="PF09992"/>
    </source>
</evidence>
<dbReference type="InterPro" id="IPR008964">
    <property type="entry name" value="Invasin/intimin_cell_adhesion"/>
</dbReference>
<organism evidence="4 5">
    <name type="scientific">Solihabitans fulvus</name>
    <dbReference type="NCBI Taxonomy" id="1892852"/>
    <lineage>
        <taxon>Bacteria</taxon>
        <taxon>Bacillati</taxon>
        <taxon>Actinomycetota</taxon>
        <taxon>Actinomycetes</taxon>
        <taxon>Pseudonocardiales</taxon>
        <taxon>Pseudonocardiaceae</taxon>
        <taxon>Solihabitans</taxon>
    </lineage>
</organism>
<dbReference type="Proteomes" id="UP000323454">
    <property type="component" value="Unassembled WGS sequence"/>
</dbReference>
<name>A0A5B2XEE8_9PSEU</name>
<comment type="caution">
    <text evidence="4">The sequence shown here is derived from an EMBL/GenBank/DDBJ whole genome shotgun (WGS) entry which is preliminary data.</text>
</comment>
<dbReference type="OrthoDB" id="9809781at2"/>
<dbReference type="EMBL" id="VUOB01000029">
    <property type="protein sequence ID" value="KAA2261331.1"/>
    <property type="molecule type" value="Genomic_DNA"/>
</dbReference>
<feature type="domain" description="Phosphodiester glycosidase" evidence="3">
    <location>
        <begin position="256"/>
        <end position="403"/>
    </location>
</feature>